<evidence type="ECO:0000259" key="1">
    <source>
        <dbReference type="Pfam" id="PF13682"/>
    </source>
</evidence>
<dbReference type="Proteomes" id="UP001152876">
    <property type="component" value="Unassembled WGS sequence"/>
</dbReference>
<evidence type="ECO:0000313" key="2">
    <source>
        <dbReference type="EMBL" id="MDG5975884.1"/>
    </source>
</evidence>
<dbReference type="EMBL" id="AOGK01000009">
    <property type="protein sequence ID" value="MDG5975884.1"/>
    <property type="molecule type" value="Genomic_DNA"/>
</dbReference>
<organism evidence="2 3">
    <name type="scientific">Hydrogenophaga taeniospiralis CCUG 15921</name>
    <dbReference type="NCBI Taxonomy" id="1281780"/>
    <lineage>
        <taxon>Bacteria</taxon>
        <taxon>Pseudomonadati</taxon>
        <taxon>Pseudomonadota</taxon>
        <taxon>Betaproteobacteria</taxon>
        <taxon>Burkholderiales</taxon>
        <taxon>Comamonadaceae</taxon>
        <taxon>Hydrogenophaga</taxon>
    </lineage>
</organism>
<dbReference type="RefSeq" id="WP_068176533.1">
    <property type="nucleotide sequence ID" value="NZ_AOGK01000009.1"/>
</dbReference>
<reference evidence="2" key="1">
    <citation type="submission" date="2013-01" db="EMBL/GenBank/DDBJ databases">
        <title>Genome draft of Hydrogenophaga taeniospiralis 2K1.</title>
        <authorList>
            <person name="Gomila M."/>
            <person name="Lalucat J."/>
        </authorList>
    </citation>
    <scope>NUCLEOTIDE SEQUENCE</scope>
    <source>
        <strain evidence="2">CCUG 15921</strain>
    </source>
</reference>
<sequence>MVGWLRQFFGTTDADRDGEHRAALVGAVVGLDIPVAVTAHQRWKQALQAHLDGVSGGALEIDVVCRDDRCDLGQWIHGSARARLGTFPGFTALMAHHRMFHHVAANVLTLDHAGKKGDARRMLADQFEIYSERVLEDLAQLQRLVVPAVATEPQR</sequence>
<name>A0A9X4NSK1_9BURK</name>
<dbReference type="InterPro" id="IPR025991">
    <property type="entry name" value="Chemoreceptor_zinc-bind_dom"/>
</dbReference>
<dbReference type="OrthoDB" id="8613985at2"/>
<accession>A0A9X4NSK1</accession>
<feature type="domain" description="Chemoreceptor zinc-binding" evidence="1">
    <location>
        <begin position="40"/>
        <end position="107"/>
    </location>
</feature>
<protein>
    <recommendedName>
        <fullName evidence="1">Chemoreceptor zinc-binding domain-containing protein</fullName>
    </recommendedName>
</protein>
<dbReference type="AlphaFoldDB" id="A0A9X4NSK1"/>
<dbReference type="Gene3D" id="1.20.120.30">
    <property type="entry name" value="Aspartate receptor, ligand-binding domain"/>
    <property type="match status" value="1"/>
</dbReference>
<proteinExistence type="predicted"/>
<evidence type="ECO:0000313" key="3">
    <source>
        <dbReference type="Proteomes" id="UP001152876"/>
    </source>
</evidence>
<dbReference type="Pfam" id="PF13682">
    <property type="entry name" value="CZB"/>
    <property type="match status" value="1"/>
</dbReference>
<keyword evidence="3" id="KW-1185">Reference proteome</keyword>
<comment type="caution">
    <text evidence="2">The sequence shown here is derived from an EMBL/GenBank/DDBJ whole genome shotgun (WGS) entry which is preliminary data.</text>
</comment>
<gene>
    <name evidence="2" type="ORF">H010_11509</name>
</gene>